<evidence type="ECO:0000256" key="6">
    <source>
        <dbReference type="SAM" id="Coils"/>
    </source>
</evidence>
<evidence type="ECO:0000256" key="2">
    <source>
        <dbReference type="ARBA" id="ARBA00022574"/>
    </source>
</evidence>
<dbReference type="GO" id="GO:0034058">
    <property type="term" value="P:endosomal vesicle fusion"/>
    <property type="evidence" value="ECO:0007669"/>
    <property type="project" value="TreeGrafter"/>
</dbReference>
<dbReference type="Proteomes" id="UP000237347">
    <property type="component" value="Unassembled WGS sequence"/>
</dbReference>
<feature type="coiled-coil region" evidence="6">
    <location>
        <begin position="610"/>
        <end position="643"/>
    </location>
</feature>
<keyword evidence="2 5" id="KW-0853">WD repeat</keyword>
<dbReference type="Gene3D" id="2.130.10.10">
    <property type="entry name" value="YVTN repeat-like/Quinoprotein amine dehydrogenase"/>
    <property type="match status" value="1"/>
</dbReference>
<dbReference type="GO" id="GO:0005770">
    <property type="term" value="C:late endosome"/>
    <property type="evidence" value="ECO:0007669"/>
    <property type="project" value="TreeGrafter"/>
</dbReference>
<dbReference type="PROSITE" id="PS50082">
    <property type="entry name" value="WD_REPEATS_2"/>
    <property type="match status" value="1"/>
</dbReference>
<dbReference type="InterPro" id="IPR001680">
    <property type="entry name" value="WD40_rpt"/>
</dbReference>
<feature type="repeat" description="WD" evidence="5">
    <location>
        <begin position="816"/>
        <end position="850"/>
    </location>
</feature>
<keyword evidence="6" id="KW-0175">Coiled coil</keyword>
<evidence type="ECO:0000313" key="10">
    <source>
        <dbReference type="Proteomes" id="UP000237347"/>
    </source>
</evidence>
<feature type="compositionally biased region" description="Polar residues" evidence="7">
    <location>
        <begin position="71"/>
        <end position="86"/>
    </location>
</feature>
<evidence type="ECO:0000256" key="7">
    <source>
        <dbReference type="SAM" id="MobiDB-lite"/>
    </source>
</evidence>
<dbReference type="Pfam" id="PF23410">
    <property type="entry name" value="Beta-prop_VPS8"/>
    <property type="match status" value="1"/>
</dbReference>
<evidence type="ECO:0000256" key="4">
    <source>
        <dbReference type="PROSITE-ProRule" id="PRU00175"/>
    </source>
</evidence>
<reference evidence="9 10" key="1">
    <citation type="journal article" date="2018" name="Sci. Data">
        <title>The draft genome sequence of cork oak.</title>
        <authorList>
            <person name="Ramos A.M."/>
            <person name="Usie A."/>
            <person name="Barbosa P."/>
            <person name="Barros P.M."/>
            <person name="Capote T."/>
            <person name="Chaves I."/>
            <person name="Simoes F."/>
            <person name="Abreu I."/>
            <person name="Carrasquinho I."/>
            <person name="Faro C."/>
            <person name="Guimaraes J.B."/>
            <person name="Mendonca D."/>
            <person name="Nobrega F."/>
            <person name="Rodrigues L."/>
            <person name="Saibo N.J.M."/>
            <person name="Varela M.C."/>
            <person name="Egas C."/>
            <person name="Matos J."/>
            <person name="Miguel C.M."/>
            <person name="Oliveira M.M."/>
            <person name="Ricardo C.P."/>
            <person name="Goncalves S."/>
        </authorList>
    </citation>
    <scope>NUCLEOTIDE SEQUENCE [LARGE SCALE GENOMIC DNA]</scope>
    <source>
        <strain evidence="10">cv. HL8</strain>
    </source>
</reference>
<keyword evidence="10" id="KW-1185">Reference proteome</keyword>
<organism evidence="9 10">
    <name type="scientific">Quercus suber</name>
    <name type="common">Cork oak</name>
    <dbReference type="NCBI Taxonomy" id="58331"/>
    <lineage>
        <taxon>Eukaryota</taxon>
        <taxon>Viridiplantae</taxon>
        <taxon>Streptophyta</taxon>
        <taxon>Embryophyta</taxon>
        <taxon>Tracheophyta</taxon>
        <taxon>Spermatophyta</taxon>
        <taxon>Magnoliopsida</taxon>
        <taxon>eudicotyledons</taxon>
        <taxon>Gunneridae</taxon>
        <taxon>Pentapetalae</taxon>
        <taxon>rosids</taxon>
        <taxon>fabids</taxon>
        <taxon>Fagales</taxon>
        <taxon>Fagaceae</taxon>
        <taxon>Quercus</taxon>
    </lineage>
</organism>
<feature type="region of interest" description="Disordered" evidence="7">
    <location>
        <begin position="434"/>
        <end position="457"/>
    </location>
</feature>
<comment type="caution">
    <text evidence="9">The sequence shown here is derived from an EMBL/GenBank/DDBJ whole genome shotgun (WGS) entry which is preliminary data.</text>
</comment>
<dbReference type="InterPro" id="IPR025941">
    <property type="entry name" value="Vps8_central_dom"/>
</dbReference>
<gene>
    <name evidence="9" type="primary">Vps8_0</name>
    <name evidence="9" type="ORF">CFP56_034267</name>
</gene>
<dbReference type="PANTHER" id="PTHR12616:SF8">
    <property type="entry name" value="VACUOLAR PROTEIN SORTING-ASSOCIATED PROTEIN 8 HOMOLOG"/>
    <property type="match status" value="1"/>
</dbReference>
<dbReference type="InterPro" id="IPR015943">
    <property type="entry name" value="WD40/YVTN_repeat-like_dom_sf"/>
</dbReference>
<evidence type="ECO:0000256" key="1">
    <source>
        <dbReference type="ARBA" id="ARBA00009422"/>
    </source>
</evidence>
<dbReference type="InterPro" id="IPR019775">
    <property type="entry name" value="WD40_repeat_CS"/>
</dbReference>
<dbReference type="PROSITE" id="PS50089">
    <property type="entry name" value="ZF_RING_2"/>
    <property type="match status" value="1"/>
</dbReference>
<protein>
    <submittedName>
        <fullName evidence="9">Vacuolar protein sorting-associated protein 8 like protein</fullName>
    </submittedName>
</protein>
<feature type="non-terminal residue" evidence="9">
    <location>
        <position position="1"/>
    </location>
</feature>
<proteinExistence type="inferred from homology"/>
<dbReference type="SUPFAM" id="SSF50978">
    <property type="entry name" value="WD40 repeat-like"/>
    <property type="match status" value="1"/>
</dbReference>
<comment type="similarity">
    <text evidence="1">Belongs to the VPS8 family.</text>
</comment>
<name>A0AAW0JDY4_QUESU</name>
<feature type="region of interest" description="Disordered" evidence="7">
    <location>
        <begin position="1"/>
        <end position="113"/>
    </location>
</feature>
<evidence type="ECO:0000256" key="5">
    <source>
        <dbReference type="PROSITE-ProRule" id="PRU00221"/>
    </source>
</evidence>
<dbReference type="EMBL" id="PKMF04000598">
    <property type="protein sequence ID" value="KAK7824611.1"/>
    <property type="molecule type" value="Genomic_DNA"/>
</dbReference>
<evidence type="ECO:0000259" key="8">
    <source>
        <dbReference type="PROSITE" id="PS50089"/>
    </source>
</evidence>
<dbReference type="PANTHER" id="PTHR12616">
    <property type="entry name" value="VACUOLAR PROTEIN SORTING VPS41"/>
    <property type="match status" value="1"/>
</dbReference>
<keyword evidence="4" id="KW-0863">Zinc-finger</keyword>
<evidence type="ECO:0000256" key="3">
    <source>
        <dbReference type="ARBA" id="ARBA00022737"/>
    </source>
</evidence>
<keyword evidence="4" id="KW-0862">Zinc</keyword>
<dbReference type="InterPro" id="IPR001841">
    <property type="entry name" value="Znf_RING"/>
</dbReference>
<dbReference type="SMART" id="SM00320">
    <property type="entry name" value="WD40"/>
    <property type="match status" value="1"/>
</dbReference>
<dbReference type="InterPro" id="IPR045111">
    <property type="entry name" value="Vps41/Vps8"/>
</dbReference>
<dbReference type="GO" id="GO:0006623">
    <property type="term" value="P:protein targeting to vacuole"/>
    <property type="evidence" value="ECO:0007669"/>
    <property type="project" value="InterPro"/>
</dbReference>
<keyword evidence="3" id="KW-0677">Repeat</keyword>
<sequence length="2143" mass="236201">AMELDLDSFLNSTLTSDDDDENHHNLNSIPRRTIDEILNASDSSTSSPPTSPPSVYSRISDPKHDQDDAVSVSTTKQPSSDFSSIPAQHHDENPSLQSRPGSSKPLPSLFRGVRSNAKPGAALAAAVAASRALPTPHAAAIKSRRAAFQKVLENSDVVSVSASDELSSNSEIRNAKEDEVLEGVIGNEGSSAKEVVESEAQNVVQVDGLKVSSNHEELLQTSADSVPNFDVIEPRIGSSSISVEEEDENNVNVDENASVLDRSSEILNSEEDKVGHLEEKVEEESTIEALETQQQVNVLKDTEVGGVGGSASSLSDITELVEERIGQLESRRISKRAEKKSRAASMKPLELAEELEKKHASTVLHWEEGAAAQPMRLEGVRRGSTTLGYFDLDADNAITRTISSQAFRRDHGSPQALAVHTNYIAIGMSNHFSSIPAQHHDENPSLQSRPGSSKPLPSLFRGVRSNAKPGAALAAAVAASRALPTPHAAAIKSTRAAFRKVLQNSDAVSVSASDELSSNCEIRNAKKDEVLEGVIGNEGSSAKEVVESEAQNVVQVDGLKVSSNHEELLQTSADSVPNFDIIEPRIGSSSISVEEEDENNVNVDDNASVLDRSSEILNSEEDKVDHLEEKVEEESTIEALETQQQVNVLKDTEVGGVGGSASSLSDINELVEERIGQLESRRVSKRAEKKSRAASMQPLELAEELEKKHASTGLHWEEGAAAQPMRLEGVRRGSTTLGYFDLDADNAITRTISSQAFRRDHGSPQALAVHTNYIAIGMSKGVILVVPSKYSGYNADHMDPKMSMLSLQGDRSHAPVTSMCFNQQGDLLLAGYGDGHITVWDVQRSSSAKVITGEHTTPVVHTLFLGQDSQVTRQFKAVTGDSKGLVLLHAFSVVPLLNRFSIKTQCLLDGQKTGIVLSASPVLFDEFSGGASLSFQGNNAVSSSSLGSMMGGVVGGDAGWKLFNEGSSLAEEGVVIFVTHQTALVVRLTPTLEVRLTPTLEVYSQLSKPDGVREGSMPYTAWKCMTQSRSLPSENVPVEASERVYLLAIAWDRKVQVAKLIKSELKVYGKWSLDSAAIGVAWLDDQTLVVLTSTGQLCLFAKDGTVILQTSFSLDGYGEDDLVAYHTHFINIYGNPEKAFHNCIAVRGASVYILGPMHLAVSRLLPWKERIQVLWKAGDWMGALNMSLTLYDGQAHGVIDLPRTLDAVQEAIMPYLVELLLSYVDEVFSYILVAFCNQSEKMEPLDNPNSRSSSVHSEIKEQYTCVGGVAVEFCVRIKRTDIVFDEIFSKFVAVQQRDTFLELLEPYILKDMLGSLPPEIMQALVEHYSSKGWLQRVEQCVLHMDISSLDFNQVVRLCREHGLYGALVYLFNKGLDDFRAPLEELLVVLRNSQKESAAALVYRMLVYLKYCFSGLAFPPGQGTLPPTRLPSLRTELLQFLLEHSDAPNSKAVSSLSSGGAYLNLYHLLQLDTEATLDVLRCAFVEDEIPKPKLSLHDSADKNMEPKIENDNGCQNILVQDTVNSLICILNRDISQTERSDSEDVSGLVEEWPSKKDIGHMFEFIAYYVACLCEKAQFYQVCGFIHTIRHEYLAALDSYMKDVDEPIHAFSFINKTLLQLSDNERAIFQSAVISRIPELVDLSREGTFLLFIGHFNKEGLHILSKLRSHPRSLFLYLKTVIEVHLSGTLNFSSLRQDDFVDPSNGIRLKDHSKGLEAYLEKISDFPKLMRNDPLLCQYEPGSVLKFLETFDSYRVERCLCLCQEYGIIDAATFLLERVNEIRNILNACIGLCQRNTPRLNPEESETLWFRLLDSCSALHKVAKFCEPLMDSYGDEMVSRGENHVPLLTKSSVSHGDEACIVSWRISKSHRGAHILRKLFSQFIKEIVEGMIGYVRLPTIMSKLLSDNGSQEFGDFKLTILGMLGIYVFERRILDTAKSLIEDDTFYTMSLLKKGASNAYAPRSPICCICNCLFSKNSSSFSIRVFNCGHATHLQCEVPENEASNRGASSGCPVCIPKKKSHKARNKSILAENGLVSKFSSRPQQSHGTSILHPHESDALENFYGLQQISRFEILTNLQKDQRLVQIEHMPLLRLAPPAVYHERVKKGTDIFTGDSSNGLAKIEKQSKSKQLRELRVKGSSLRFP</sequence>
<dbReference type="Pfam" id="PF12816">
    <property type="entry name" value="TPR_Vps8"/>
    <property type="match status" value="1"/>
</dbReference>
<accession>A0AAW0JDY4</accession>
<keyword evidence="4" id="KW-0479">Metal-binding</keyword>
<dbReference type="GO" id="GO:0030897">
    <property type="term" value="C:HOPS complex"/>
    <property type="evidence" value="ECO:0007669"/>
    <property type="project" value="TreeGrafter"/>
</dbReference>
<dbReference type="PROSITE" id="PS00678">
    <property type="entry name" value="WD_REPEATS_1"/>
    <property type="match status" value="1"/>
</dbReference>
<dbReference type="InterPro" id="IPR036322">
    <property type="entry name" value="WD40_repeat_dom_sf"/>
</dbReference>
<evidence type="ECO:0000313" key="9">
    <source>
        <dbReference type="EMBL" id="KAK7824611.1"/>
    </source>
</evidence>
<dbReference type="GO" id="GO:0008270">
    <property type="term" value="F:zinc ion binding"/>
    <property type="evidence" value="ECO:0007669"/>
    <property type="project" value="UniProtKB-KW"/>
</dbReference>
<feature type="domain" description="RING-type" evidence="8">
    <location>
        <begin position="1965"/>
        <end position="2013"/>
    </location>
</feature>